<dbReference type="EMBL" id="CABGGW010000023">
    <property type="protein sequence ID" value="VUS70610.1"/>
    <property type="molecule type" value="Genomic_DNA"/>
</dbReference>
<sequence length="57" mass="6552">MTIAERLRQEGRQEEALRIACLFLEQGFEHELVRVVCQLSDDDMKMLQTQVAASSAR</sequence>
<evidence type="ECO:0000313" key="2">
    <source>
        <dbReference type="Proteomes" id="UP000317374"/>
    </source>
</evidence>
<protein>
    <submittedName>
        <fullName evidence="1">Uncharacterized protein</fullName>
    </submittedName>
</protein>
<name>A0A564KMW0_9ENTR</name>
<reference evidence="1 2" key="1">
    <citation type="submission" date="2019-07" db="EMBL/GenBank/DDBJ databases">
        <authorList>
            <person name="Brisse S."/>
            <person name="Rodrigues C."/>
            <person name="Thorpe H."/>
        </authorList>
    </citation>
    <scope>NUCLEOTIDE SEQUENCE [LARGE SCALE GENOMIC DNA]</scope>
    <source>
        <strain evidence="1">SB6422</strain>
    </source>
</reference>
<dbReference type="Proteomes" id="UP000317374">
    <property type="component" value="Unassembled WGS sequence"/>
</dbReference>
<evidence type="ECO:0000313" key="1">
    <source>
        <dbReference type="EMBL" id="VUS70610.1"/>
    </source>
</evidence>
<organism evidence="1 2">
    <name type="scientific">Klebsiella huaxiensis</name>
    <dbReference type="NCBI Taxonomy" id="2153354"/>
    <lineage>
        <taxon>Bacteria</taxon>
        <taxon>Pseudomonadati</taxon>
        <taxon>Pseudomonadota</taxon>
        <taxon>Gammaproteobacteria</taxon>
        <taxon>Enterobacterales</taxon>
        <taxon>Enterobacteriaceae</taxon>
        <taxon>Klebsiella/Raoultella group</taxon>
        <taxon>Klebsiella</taxon>
    </lineage>
</organism>
<proteinExistence type="predicted"/>
<gene>
    <name evidence="1" type="ORF">SB6422_01815</name>
</gene>
<accession>A0A564KMW0</accession>
<dbReference type="AlphaFoldDB" id="A0A564KMW0"/>